<dbReference type="PANTHER" id="PTHR42852:SF6">
    <property type="entry name" value="THIOL:DISULFIDE INTERCHANGE PROTEIN DSBE"/>
    <property type="match status" value="1"/>
</dbReference>
<evidence type="ECO:0000313" key="8">
    <source>
        <dbReference type="Proteomes" id="UP000216840"/>
    </source>
</evidence>
<dbReference type="InterPro" id="IPR017937">
    <property type="entry name" value="Thioredoxin_CS"/>
</dbReference>
<dbReference type="PROSITE" id="PS00194">
    <property type="entry name" value="THIOREDOXIN_1"/>
    <property type="match status" value="1"/>
</dbReference>
<accession>A0A265UXT7</accession>
<protein>
    <recommendedName>
        <fullName evidence="6">Thioredoxin domain-containing protein</fullName>
    </recommendedName>
</protein>
<dbReference type="RefSeq" id="WP_240507465.1">
    <property type="nucleotide sequence ID" value="NZ_NGJN01000002.1"/>
</dbReference>
<evidence type="ECO:0000313" key="7">
    <source>
        <dbReference type="EMBL" id="OZV69877.1"/>
    </source>
</evidence>
<dbReference type="InterPro" id="IPR025380">
    <property type="entry name" value="DUF4369"/>
</dbReference>
<dbReference type="GO" id="GO:0016209">
    <property type="term" value="F:antioxidant activity"/>
    <property type="evidence" value="ECO:0007669"/>
    <property type="project" value="InterPro"/>
</dbReference>
<dbReference type="EMBL" id="NGJN01000002">
    <property type="protein sequence ID" value="OZV69877.1"/>
    <property type="molecule type" value="Genomic_DNA"/>
</dbReference>
<organism evidence="7 8">
    <name type="scientific">Winogradskyella aurantia</name>
    <dbReference type="NCBI Taxonomy" id="1915063"/>
    <lineage>
        <taxon>Bacteria</taxon>
        <taxon>Pseudomonadati</taxon>
        <taxon>Bacteroidota</taxon>
        <taxon>Flavobacteriia</taxon>
        <taxon>Flavobacteriales</taxon>
        <taxon>Flavobacteriaceae</taxon>
        <taxon>Winogradskyella</taxon>
    </lineage>
</organism>
<sequence>MKRVHYFFIISILFLGCKKEVRTDYSIKGNAKDVYNGIRVYLNDTDIRGRIVPIDTAIVINETFVFEGKVKNPGILYLTANSINGRLPVFMENSEISIDINKENLNKSIITGSKSHDMFSGYLKDVQILQKDLLMLNNLYRKAQLNKDTLQMEKKSQELETKRKELKELPYNFMKNHPKSFVSLDLFQGELKMKDIDFERLSSIFDQFSPELKSSTKAMAIASELDKLKMDYEANKNLQIGAKAPAFSGPNPNGEMISLKEVVDKAKVTVIDFWAAWCGPCRKENPNVVRIYNKYHEQGLEIIGVSLDGQSRQKDPKAKWLEAIAQDNLTWNHISNLKYFNDPIAQLYNINAIPATYILDESGKIVAKNLRGPALEIKIKELIEN</sequence>
<dbReference type="PROSITE" id="PS51257">
    <property type="entry name" value="PROKAR_LIPOPROTEIN"/>
    <property type="match status" value="1"/>
</dbReference>
<keyword evidence="4" id="KW-0676">Redox-active center</keyword>
<proteinExistence type="predicted"/>
<gene>
    <name evidence="7" type="ORF">CA834_04455</name>
</gene>
<dbReference type="PANTHER" id="PTHR42852">
    <property type="entry name" value="THIOL:DISULFIDE INTERCHANGE PROTEIN DSBE"/>
    <property type="match status" value="1"/>
</dbReference>
<comment type="caution">
    <text evidence="7">The sequence shown here is derived from an EMBL/GenBank/DDBJ whole genome shotgun (WGS) entry which is preliminary data.</text>
</comment>
<name>A0A265UXT7_9FLAO</name>
<feature type="coiled-coil region" evidence="5">
    <location>
        <begin position="140"/>
        <end position="169"/>
    </location>
</feature>
<evidence type="ECO:0000256" key="3">
    <source>
        <dbReference type="ARBA" id="ARBA00023157"/>
    </source>
</evidence>
<dbReference type="InterPro" id="IPR036249">
    <property type="entry name" value="Thioredoxin-like_sf"/>
</dbReference>
<dbReference type="GO" id="GO:0030313">
    <property type="term" value="C:cell envelope"/>
    <property type="evidence" value="ECO:0007669"/>
    <property type="project" value="UniProtKB-SubCell"/>
</dbReference>
<feature type="domain" description="Thioredoxin" evidence="6">
    <location>
        <begin position="238"/>
        <end position="385"/>
    </location>
</feature>
<dbReference type="InterPro" id="IPR000866">
    <property type="entry name" value="AhpC/TSA"/>
</dbReference>
<dbReference type="Proteomes" id="UP000216840">
    <property type="component" value="Unassembled WGS sequence"/>
</dbReference>
<keyword evidence="3" id="KW-1015">Disulfide bond</keyword>
<dbReference type="InterPro" id="IPR013766">
    <property type="entry name" value="Thioredoxin_domain"/>
</dbReference>
<comment type="subcellular location">
    <subcellularLocation>
        <location evidence="1">Cell envelope</location>
    </subcellularLocation>
</comment>
<reference evidence="7 8" key="1">
    <citation type="submission" date="2017-05" db="EMBL/GenBank/DDBJ databases">
        <title>The draft genome sequence of Idiomarina salinarum WNB302.</title>
        <authorList>
            <person name="Sun Y."/>
            <person name="Chen B."/>
            <person name="Du Z."/>
        </authorList>
    </citation>
    <scope>NUCLEOTIDE SEQUENCE [LARGE SCALE GENOMIC DNA]</scope>
    <source>
        <strain evidence="7 8">WNB302</strain>
    </source>
</reference>
<keyword evidence="5" id="KW-0175">Coiled coil</keyword>
<keyword evidence="2" id="KW-0201">Cytochrome c-type biogenesis</keyword>
<evidence type="ECO:0000256" key="2">
    <source>
        <dbReference type="ARBA" id="ARBA00022748"/>
    </source>
</evidence>
<dbReference type="PROSITE" id="PS51352">
    <property type="entry name" value="THIOREDOXIN_2"/>
    <property type="match status" value="1"/>
</dbReference>
<dbReference type="GO" id="GO:0016491">
    <property type="term" value="F:oxidoreductase activity"/>
    <property type="evidence" value="ECO:0007669"/>
    <property type="project" value="InterPro"/>
</dbReference>
<dbReference type="Pfam" id="PF00578">
    <property type="entry name" value="AhpC-TSA"/>
    <property type="match status" value="1"/>
</dbReference>
<evidence type="ECO:0000259" key="6">
    <source>
        <dbReference type="PROSITE" id="PS51352"/>
    </source>
</evidence>
<dbReference type="InterPro" id="IPR050553">
    <property type="entry name" value="Thioredoxin_ResA/DsbE_sf"/>
</dbReference>
<evidence type="ECO:0000256" key="1">
    <source>
        <dbReference type="ARBA" id="ARBA00004196"/>
    </source>
</evidence>
<dbReference type="AlphaFoldDB" id="A0A265UXT7"/>
<keyword evidence="8" id="KW-1185">Reference proteome</keyword>
<dbReference type="GO" id="GO:0017004">
    <property type="term" value="P:cytochrome complex assembly"/>
    <property type="evidence" value="ECO:0007669"/>
    <property type="project" value="UniProtKB-KW"/>
</dbReference>
<dbReference type="SUPFAM" id="SSF52833">
    <property type="entry name" value="Thioredoxin-like"/>
    <property type="match status" value="1"/>
</dbReference>
<dbReference type="Gene3D" id="3.40.30.10">
    <property type="entry name" value="Glutaredoxin"/>
    <property type="match status" value="1"/>
</dbReference>
<evidence type="ECO:0000256" key="4">
    <source>
        <dbReference type="ARBA" id="ARBA00023284"/>
    </source>
</evidence>
<evidence type="ECO:0000256" key="5">
    <source>
        <dbReference type="SAM" id="Coils"/>
    </source>
</evidence>
<dbReference type="Pfam" id="PF14289">
    <property type="entry name" value="DUF4369"/>
    <property type="match status" value="1"/>
</dbReference>
<dbReference type="CDD" id="cd02966">
    <property type="entry name" value="TlpA_like_family"/>
    <property type="match status" value="1"/>
</dbReference>